<dbReference type="Proteomes" id="UP000189431">
    <property type="component" value="Unassembled WGS sequence"/>
</dbReference>
<gene>
    <name evidence="1" type="ORF">BZJ21_14590</name>
</gene>
<sequence length="354" mass="40041">MSQYLVLSHIEVQNANSIAGFTWGFPAITGFLGFTHALSRKVSQKFGGEYDTSLSGCVVISNTYQNKVYQPKQYADFEFIQSRNPPVLEKNKNGKKVPVIEEGKMNLIVSLVIELDKQLLLTDELVKKFEKTVLDYCYQLRLAGGSILNIKQAKLLSENTSEQQVMMLKKIKRLAMPGFVLLDRSAYLEEHYQNLLATNDYSEDVQTALFDAWLDFCALKSKAVPKLAESQTEPDMETDADWHYQPKPKTGYLVPLMTGFKAISQVYDTGKVANTRDNTTPSCFVEAIHSVGEWKGVHSLTSISSAMWRYHHDGQWYLCRQGSNTVAPDHQAPDSTQTNEVIRTLNFEDALNNW</sequence>
<dbReference type="EMBL" id="MUFR01000064">
    <property type="protein sequence ID" value="OOF32725.1"/>
    <property type="molecule type" value="Genomic_DNA"/>
</dbReference>
<dbReference type="InterPro" id="IPR013398">
    <property type="entry name" value="CRISPR-assoc_prot_Csy2"/>
</dbReference>
<dbReference type="RefSeq" id="WP_077670176.1">
    <property type="nucleotide sequence ID" value="NZ_MUFR01000064.1"/>
</dbReference>
<reference evidence="2" key="1">
    <citation type="submission" date="2017-01" db="EMBL/GenBank/DDBJ databases">
        <title>Draft genome of the species Salinivibrio costicola subsp. alcaliphilus.</title>
        <authorList>
            <person name="Lopez-Hermoso C."/>
            <person name="De La Haba R."/>
            <person name="Sanchez-Porro C."/>
            <person name="Ventosa A."/>
        </authorList>
    </citation>
    <scope>NUCLEOTIDE SEQUENCE [LARGE SCALE GENOMIC DNA]</scope>
    <source>
        <strain evidence="2">CBH448</strain>
    </source>
</reference>
<organism evidence="1 2">
    <name type="scientific">Salinivibrio costicola subsp. alcaliphilus</name>
    <dbReference type="NCBI Taxonomy" id="272773"/>
    <lineage>
        <taxon>Bacteria</taxon>
        <taxon>Pseudomonadati</taxon>
        <taxon>Pseudomonadota</taxon>
        <taxon>Gammaproteobacteria</taxon>
        <taxon>Vibrionales</taxon>
        <taxon>Vibrionaceae</taxon>
        <taxon>Salinivibrio</taxon>
    </lineage>
</organism>
<protein>
    <submittedName>
        <fullName evidence="1">Type I-F CRISPR-associated protein Csy2</fullName>
    </submittedName>
</protein>
<keyword evidence="2" id="KW-1185">Reference proteome</keyword>
<name>A0ABX3KM99_SALCS</name>
<evidence type="ECO:0000313" key="2">
    <source>
        <dbReference type="Proteomes" id="UP000189431"/>
    </source>
</evidence>
<proteinExistence type="predicted"/>
<dbReference type="NCBIfam" id="TIGR02565">
    <property type="entry name" value="cas_Csy2"/>
    <property type="match status" value="1"/>
</dbReference>
<evidence type="ECO:0000313" key="1">
    <source>
        <dbReference type="EMBL" id="OOF32725.1"/>
    </source>
</evidence>
<dbReference type="CDD" id="cd09736">
    <property type="entry name" value="Csy2_I-F"/>
    <property type="match status" value="1"/>
</dbReference>
<dbReference type="Pfam" id="PF09614">
    <property type="entry name" value="Cas_Csy2"/>
    <property type="match status" value="1"/>
</dbReference>
<accession>A0ABX3KM99</accession>
<comment type="caution">
    <text evidence="1">The sequence shown here is derived from an EMBL/GenBank/DDBJ whole genome shotgun (WGS) entry which is preliminary data.</text>
</comment>